<evidence type="ECO:0000259" key="2">
    <source>
        <dbReference type="Pfam" id="PF00888"/>
    </source>
</evidence>
<reference evidence="3 4" key="1">
    <citation type="journal article" date="2021" name="BMC Genomics">
        <title>Datura genome reveals duplications of psychoactive alkaloid biosynthetic genes and high mutation rate following tissue culture.</title>
        <authorList>
            <person name="Rajewski A."/>
            <person name="Carter-House D."/>
            <person name="Stajich J."/>
            <person name="Litt A."/>
        </authorList>
    </citation>
    <scope>NUCLEOTIDE SEQUENCE [LARGE SCALE GENOMIC DNA]</scope>
    <source>
        <strain evidence="3">AR-01</strain>
    </source>
</reference>
<dbReference type="SUPFAM" id="SSF74788">
    <property type="entry name" value="Cullin repeat-like"/>
    <property type="match status" value="1"/>
</dbReference>
<dbReference type="Pfam" id="PF00888">
    <property type="entry name" value="Cullin"/>
    <property type="match status" value="1"/>
</dbReference>
<dbReference type="InterPro" id="IPR045093">
    <property type="entry name" value="Cullin"/>
</dbReference>
<evidence type="ECO:0000256" key="1">
    <source>
        <dbReference type="ARBA" id="ARBA00006019"/>
    </source>
</evidence>
<proteinExistence type="inferred from homology"/>
<comment type="caution">
    <text evidence="3">The sequence shown here is derived from an EMBL/GenBank/DDBJ whole genome shotgun (WGS) entry which is preliminary data.</text>
</comment>
<dbReference type="InterPro" id="IPR001373">
    <property type="entry name" value="Cullin_N"/>
</dbReference>
<evidence type="ECO:0000313" key="3">
    <source>
        <dbReference type="EMBL" id="MCD7471287.1"/>
    </source>
</evidence>
<comment type="similarity">
    <text evidence="1">Belongs to the cullin family.</text>
</comment>
<dbReference type="InterPro" id="IPR016159">
    <property type="entry name" value="Cullin_repeat-like_dom_sf"/>
</dbReference>
<dbReference type="EMBL" id="JACEIK010001665">
    <property type="protein sequence ID" value="MCD7471287.1"/>
    <property type="molecule type" value="Genomic_DNA"/>
</dbReference>
<feature type="domain" description="Cullin N-terminal" evidence="2">
    <location>
        <begin position="3"/>
        <end position="164"/>
    </location>
</feature>
<gene>
    <name evidence="3" type="primary">CUL1_4</name>
    <name evidence="3" type="ORF">HAX54_011622</name>
</gene>
<keyword evidence="4" id="KW-1185">Reference proteome</keyword>
<evidence type="ECO:0000313" key="4">
    <source>
        <dbReference type="Proteomes" id="UP000823775"/>
    </source>
</evidence>
<dbReference type="Proteomes" id="UP000823775">
    <property type="component" value="Unassembled WGS sequence"/>
</dbReference>
<dbReference type="Gene3D" id="1.20.1310.10">
    <property type="entry name" value="Cullin Repeats"/>
    <property type="match status" value="1"/>
</dbReference>
<name>A0ABS8TL58_DATST</name>
<sequence>MSLPSLNEVALTCFHDLVYQELRDKSINAVIVLIEKERDGEQIDRALLKNILDIFVGIGNGKMEYYVNDFEDPILRDTAAYYSRKASSWIDKYSYSNYLLKAEECLKKEKDRVSHYLHVSSETKLLEIVKNELLVYTNQLLKKEHSGSRALLIDDKHSGRSSSLLQVSSLLIVESLARASATEFASLKQCLISIRLPCIFLRSSRQFS</sequence>
<organism evidence="3 4">
    <name type="scientific">Datura stramonium</name>
    <name type="common">Jimsonweed</name>
    <name type="synonym">Common thornapple</name>
    <dbReference type="NCBI Taxonomy" id="4076"/>
    <lineage>
        <taxon>Eukaryota</taxon>
        <taxon>Viridiplantae</taxon>
        <taxon>Streptophyta</taxon>
        <taxon>Embryophyta</taxon>
        <taxon>Tracheophyta</taxon>
        <taxon>Spermatophyta</taxon>
        <taxon>Magnoliopsida</taxon>
        <taxon>eudicotyledons</taxon>
        <taxon>Gunneridae</taxon>
        <taxon>Pentapetalae</taxon>
        <taxon>asterids</taxon>
        <taxon>lamiids</taxon>
        <taxon>Solanales</taxon>
        <taxon>Solanaceae</taxon>
        <taxon>Solanoideae</taxon>
        <taxon>Datureae</taxon>
        <taxon>Datura</taxon>
    </lineage>
</organism>
<protein>
    <submittedName>
        <fullName evidence="3">Cullin-1</fullName>
    </submittedName>
</protein>
<dbReference type="PANTHER" id="PTHR11932">
    <property type="entry name" value="CULLIN"/>
    <property type="match status" value="1"/>
</dbReference>
<accession>A0ABS8TL58</accession>